<dbReference type="PANTHER" id="PTHR30435">
    <property type="entry name" value="FLAGELLAR PROTEIN"/>
    <property type="match status" value="1"/>
</dbReference>
<dbReference type="EMBL" id="FMAI01000022">
    <property type="protein sequence ID" value="SCB53942.1"/>
    <property type="molecule type" value="Genomic_DNA"/>
</dbReference>
<dbReference type="InterPro" id="IPR037925">
    <property type="entry name" value="FlgE/F/G-like"/>
</dbReference>
<accession>A0A1C3XNT3</accession>
<proteinExistence type="inferred from homology"/>
<evidence type="ECO:0000259" key="7">
    <source>
        <dbReference type="Pfam" id="PF22692"/>
    </source>
</evidence>
<comment type="subcellular location">
    <subcellularLocation>
        <location evidence="1 4">Bacterial flagellum basal body</location>
    </subcellularLocation>
</comment>
<evidence type="ECO:0000313" key="8">
    <source>
        <dbReference type="EMBL" id="SCB53942.1"/>
    </source>
</evidence>
<dbReference type="Pfam" id="PF00460">
    <property type="entry name" value="Flg_bb_rod"/>
    <property type="match status" value="1"/>
</dbReference>
<organism evidence="8 9">
    <name type="scientific">Bradyrhizobium shewense</name>
    <dbReference type="NCBI Taxonomy" id="1761772"/>
    <lineage>
        <taxon>Bacteria</taxon>
        <taxon>Pseudomonadati</taxon>
        <taxon>Pseudomonadota</taxon>
        <taxon>Alphaproteobacteria</taxon>
        <taxon>Hyphomicrobiales</taxon>
        <taxon>Nitrobacteraceae</taxon>
        <taxon>Bradyrhizobium</taxon>
    </lineage>
</organism>
<dbReference type="GO" id="GO:0071978">
    <property type="term" value="P:bacterial-type flagellum-dependent swarming motility"/>
    <property type="evidence" value="ECO:0007669"/>
    <property type="project" value="TreeGrafter"/>
</dbReference>
<dbReference type="InterPro" id="IPR012836">
    <property type="entry name" value="FlgF"/>
</dbReference>
<protein>
    <recommendedName>
        <fullName evidence="4">Flagellar basal-body rod protein FlgF</fullName>
    </recommendedName>
</protein>
<dbReference type="InterPro" id="IPR019776">
    <property type="entry name" value="Flagellar_basal_body_rod_CS"/>
</dbReference>
<evidence type="ECO:0000256" key="4">
    <source>
        <dbReference type="RuleBase" id="RU362116"/>
    </source>
</evidence>
<dbReference type="PANTHER" id="PTHR30435:SF19">
    <property type="entry name" value="FLAGELLAR BASAL-BODY ROD PROTEIN FLGG"/>
    <property type="match status" value="1"/>
</dbReference>
<evidence type="ECO:0000259" key="5">
    <source>
        <dbReference type="Pfam" id="PF00460"/>
    </source>
</evidence>
<dbReference type="PROSITE" id="PS00588">
    <property type="entry name" value="FLAGELLA_BB_ROD"/>
    <property type="match status" value="1"/>
</dbReference>
<keyword evidence="3 4" id="KW-0975">Bacterial flagellum</keyword>
<dbReference type="InterPro" id="IPR010930">
    <property type="entry name" value="Flg_bb/hook_C_dom"/>
</dbReference>
<keyword evidence="8" id="KW-0969">Cilium</keyword>
<keyword evidence="8" id="KW-0966">Cell projection</keyword>
<evidence type="ECO:0000256" key="2">
    <source>
        <dbReference type="ARBA" id="ARBA00009677"/>
    </source>
</evidence>
<reference evidence="9" key="1">
    <citation type="submission" date="2016-08" db="EMBL/GenBank/DDBJ databases">
        <authorList>
            <person name="Varghese N."/>
            <person name="Submissions Spin"/>
        </authorList>
    </citation>
    <scope>NUCLEOTIDE SEQUENCE [LARGE SCALE GENOMIC DNA]</scope>
    <source>
        <strain evidence="9">ERR11</strain>
    </source>
</reference>
<dbReference type="AlphaFoldDB" id="A0A1C3XNT3"/>
<feature type="domain" description="Flagellar basal-body/hook protein C-terminal" evidence="6">
    <location>
        <begin position="203"/>
        <end position="246"/>
    </location>
</feature>
<dbReference type="Proteomes" id="UP000199184">
    <property type="component" value="Unassembled WGS sequence"/>
</dbReference>
<sequence length="254" mass="27466">MQNALLIGLSRQMTLERQMDVIANNVANANTNGFKADHSLFEEYLNSNAREDNFIGADRRVSYVQDRGTYRDIGQGPMEPTNNPLDMAIDGNAYFAVQANGGELFTRDGKFSLNSTGQLVTPDGNLVLGTGGPITFQPTDHDINVAPDGTITVLEGTAKTDSIRGKIRMASFDDPTKLTKLGANLYAAGSATQQPDAKSSSVRQGYVEKSNVNSVGEMTRMVEVMRSYTAIANLLQQQSDLHKSAIEKLADVPA</sequence>
<dbReference type="InterPro" id="IPR020013">
    <property type="entry name" value="Flagellar_FlgE/F/G"/>
</dbReference>
<dbReference type="NCBIfam" id="NF009331">
    <property type="entry name" value="PRK12689.1"/>
    <property type="match status" value="1"/>
</dbReference>
<dbReference type="Pfam" id="PF06429">
    <property type="entry name" value="Flg_bbr_C"/>
    <property type="match status" value="1"/>
</dbReference>
<feature type="domain" description="Flagellar basal body rod protein N-terminal" evidence="5">
    <location>
        <begin position="5"/>
        <end position="35"/>
    </location>
</feature>
<evidence type="ECO:0000256" key="1">
    <source>
        <dbReference type="ARBA" id="ARBA00004117"/>
    </source>
</evidence>
<name>A0A1C3XNT3_9BRAD</name>
<comment type="subunit">
    <text evidence="4">The basal body constitutes a major portion of the flagellar organelle and consists of five rings (E,L,P,S, and M) mounted on a central rod. The rod consists of about 26 subunits of FlgG in the distal portion, and FlgB, FlgC and FlgF are thought to build up the proximal portion of the rod with about 6 subunits each.</text>
</comment>
<evidence type="ECO:0000313" key="9">
    <source>
        <dbReference type="Proteomes" id="UP000199184"/>
    </source>
</evidence>
<keyword evidence="8" id="KW-0282">Flagellum</keyword>
<dbReference type="NCBIfam" id="TIGR03506">
    <property type="entry name" value="FlgEFG_subfam"/>
    <property type="match status" value="1"/>
</dbReference>
<evidence type="ECO:0000259" key="6">
    <source>
        <dbReference type="Pfam" id="PF06429"/>
    </source>
</evidence>
<dbReference type="Pfam" id="PF22692">
    <property type="entry name" value="LlgE_F_G_D1"/>
    <property type="match status" value="1"/>
</dbReference>
<dbReference type="RefSeq" id="WP_091965438.1">
    <property type="nucleotide sequence ID" value="NZ_FMAI01000022.1"/>
</dbReference>
<comment type="similarity">
    <text evidence="2 4">Belongs to the flagella basal body rod proteins family.</text>
</comment>
<dbReference type="InterPro" id="IPR053967">
    <property type="entry name" value="LlgE_F_G-like_D1"/>
</dbReference>
<dbReference type="InterPro" id="IPR001444">
    <property type="entry name" value="Flag_bb_rod_N"/>
</dbReference>
<feature type="domain" description="Flagellar hook protein FlgE/F/G-like D1" evidence="7">
    <location>
        <begin position="88"/>
        <end position="153"/>
    </location>
</feature>
<dbReference type="SUPFAM" id="SSF117143">
    <property type="entry name" value="Flagellar hook protein flgE"/>
    <property type="match status" value="1"/>
</dbReference>
<gene>
    <name evidence="8" type="ORF">GA0061098_102220</name>
</gene>
<dbReference type="GO" id="GO:0030694">
    <property type="term" value="C:bacterial-type flagellum basal body, rod"/>
    <property type="evidence" value="ECO:0007669"/>
    <property type="project" value="UniProtKB-UniRule"/>
</dbReference>
<dbReference type="NCBIfam" id="TIGR02490">
    <property type="entry name" value="flgF"/>
    <property type="match status" value="1"/>
</dbReference>
<evidence type="ECO:0000256" key="3">
    <source>
        <dbReference type="ARBA" id="ARBA00023143"/>
    </source>
</evidence>
<keyword evidence="9" id="KW-1185">Reference proteome</keyword>